<dbReference type="PANTHER" id="PTHR27002:SF1073">
    <property type="entry name" value="CYSTEINE-RICH RECEPTOR-LIKE PROTEIN KINASE 29"/>
    <property type="match status" value="1"/>
</dbReference>
<evidence type="ECO:0000256" key="7">
    <source>
        <dbReference type="ARBA" id="ARBA00022741"/>
    </source>
</evidence>
<keyword evidence="10 15" id="KW-1133">Transmembrane helix</keyword>
<dbReference type="InterPro" id="IPR038408">
    <property type="entry name" value="GNK2_sf"/>
</dbReference>
<evidence type="ECO:0000256" key="13">
    <source>
        <dbReference type="PROSITE-ProRule" id="PRU10141"/>
    </source>
</evidence>
<dbReference type="InterPro" id="IPR001245">
    <property type="entry name" value="Ser-Thr/Tyr_kinase_cat_dom"/>
</dbReference>
<evidence type="ECO:0000256" key="12">
    <source>
        <dbReference type="ARBA" id="ARBA00023180"/>
    </source>
</evidence>
<evidence type="ECO:0000256" key="15">
    <source>
        <dbReference type="SAM" id="Phobius"/>
    </source>
</evidence>
<comment type="subcellular location">
    <subcellularLocation>
        <location evidence="1">Membrane</location>
        <topology evidence="1">Single-pass membrane protein</topology>
    </subcellularLocation>
</comment>
<evidence type="ECO:0000259" key="18">
    <source>
        <dbReference type="PROSITE" id="PS51473"/>
    </source>
</evidence>
<dbReference type="InterPro" id="IPR011009">
    <property type="entry name" value="Kinase-like_dom_sf"/>
</dbReference>
<comment type="caution">
    <text evidence="19">The sequence shown here is derived from an EMBL/GenBank/DDBJ whole genome shotgun (WGS) entry which is preliminary data.</text>
</comment>
<feature type="domain" description="Protein kinase" evidence="17">
    <location>
        <begin position="337"/>
        <end position="609"/>
    </location>
</feature>
<organism evidence="19 20">
    <name type="scientific">Kingdonia uniflora</name>
    <dbReference type="NCBI Taxonomy" id="39325"/>
    <lineage>
        <taxon>Eukaryota</taxon>
        <taxon>Viridiplantae</taxon>
        <taxon>Streptophyta</taxon>
        <taxon>Embryophyta</taxon>
        <taxon>Tracheophyta</taxon>
        <taxon>Spermatophyta</taxon>
        <taxon>Magnoliopsida</taxon>
        <taxon>Ranunculales</taxon>
        <taxon>Circaeasteraceae</taxon>
        <taxon>Kingdonia</taxon>
    </lineage>
</organism>
<feature type="transmembrane region" description="Helical" evidence="15">
    <location>
        <begin position="278"/>
        <end position="299"/>
    </location>
</feature>
<dbReference type="FunFam" id="3.30.200.20:FF:000142">
    <property type="entry name" value="Cysteine-rich receptor-like protein kinase 10"/>
    <property type="match status" value="1"/>
</dbReference>
<dbReference type="OrthoDB" id="4062651at2759"/>
<keyword evidence="20" id="KW-1185">Reference proteome</keyword>
<sequence>MNIIKVVLLLVTSLLLFQTQTSAGDPLLWVCSNSANYTSGSQFKTNLDFLLSALLSNASKSGFYNTSIGKDNDTVYGLAQCRPDTSTEDCETCLNNFIVEIIKRCPNRKAATLREASCVLRYSNQRFFSGADSRPTAIYSNKKNASDVPLFSQQRGSLLNNLSESAASEASKFKTGSINYANSQPLYGLVECTKDLKYSSCLSCLQSLITAIPDGKSGGRIVAPSCTLRYKLYIFFDPPSPPPPASAAASSPPLPNNTTKTPSDVAGPASDSSSSIDIVVVPIVIGVLLLIVVLCAFLIRRNKRKKRKYGMIDETEMISADSLHFDLRTIRVATDNFCDANKLGQGGFGAVYKGVLPDGQEIAVKRLSKNSGQGSQEFKNEVGLLHKLQHRNLVRLLGFSFEGEEKLLVYEYIPNTSLDRYLFDPAKKTYLDWERRYKIIGGIARGLLYLHEDSRLRIIHRDLKAGNILLDKEMNAKISDFGMAKLFVVDQTQGNTSRIAGTYGYMAPEYAMHGQFSVKSDVYSFGVLILEIVSGQKIYRFHESRDLLTFAWKLWIEGTPLELVDPTLTDNYHANEVVRCIHIGLLCVQDNIEDRPTMSSVMLMLSSFSLTLTSPTAPAFFTTSTTGPNKPIMDLELETSSISSSMSYSV</sequence>
<dbReference type="FunFam" id="1.10.510.10:FF:000129">
    <property type="entry name" value="cysteine-rich receptor-like protein kinase 10"/>
    <property type="match status" value="1"/>
</dbReference>
<keyword evidence="11 15" id="KW-0472">Membrane</keyword>
<evidence type="ECO:0000256" key="2">
    <source>
        <dbReference type="ARBA" id="ARBA00022527"/>
    </source>
</evidence>
<keyword evidence="6" id="KW-0677">Repeat</keyword>
<evidence type="ECO:0000313" key="19">
    <source>
        <dbReference type="EMBL" id="KAF6175997.1"/>
    </source>
</evidence>
<dbReference type="GO" id="GO:0004674">
    <property type="term" value="F:protein serine/threonine kinase activity"/>
    <property type="evidence" value="ECO:0007669"/>
    <property type="project" value="UniProtKB-KW"/>
</dbReference>
<dbReference type="Gene3D" id="3.30.430.20">
    <property type="entry name" value="Gnk2 domain, C-X8-C-X2-C motif"/>
    <property type="match status" value="2"/>
</dbReference>
<keyword evidence="3" id="KW-0808">Transferase</keyword>
<evidence type="ECO:0000256" key="4">
    <source>
        <dbReference type="ARBA" id="ARBA00022692"/>
    </source>
</evidence>
<keyword evidence="12" id="KW-0325">Glycoprotein</keyword>
<dbReference type="Proteomes" id="UP000541444">
    <property type="component" value="Unassembled WGS sequence"/>
</dbReference>
<dbReference type="CDD" id="cd23509">
    <property type="entry name" value="Gnk2-like"/>
    <property type="match status" value="2"/>
</dbReference>
<evidence type="ECO:0000256" key="8">
    <source>
        <dbReference type="ARBA" id="ARBA00022777"/>
    </source>
</evidence>
<dbReference type="GO" id="GO:0005524">
    <property type="term" value="F:ATP binding"/>
    <property type="evidence" value="ECO:0007669"/>
    <property type="project" value="UniProtKB-UniRule"/>
</dbReference>
<dbReference type="GO" id="GO:0006950">
    <property type="term" value="P:response to stress"/>
    <property type="evidence" value="ECO:0007669"/>
    <property type="project" value="UniProtKB-ARBA"/>
</dbReference>
<dbReference type="FunFam" id="3.30.430.20:FF:000009">
    <property type="entry name" value="Cysteine-rich receptor-like protein kinase 28"/>
    <property type="match status" value="1"/>
</dbReference>
<evidence type="ECO:0000256" key="10">
    <source>
        <dbReference type="ARBA" id="ARBA00022989"/>
    </source>
</evidence>
<keyword evidence="4 15" id="KW-0812">Transmembrane</keyword>
<feature type="binding site" evidence="13">
    <location>
        <position position="365"/>
    </location>
    <ligand>
        <name>ATP</name>
        <dbReference type="ChEBI" id="CHEBI:30616"/>
    </ligand>
</feature>
<dbReference type="Gene3D" id="1.10.510.10">
    <property type="entry name" value="Transferase(Phosphotransferase) domain 1"/>
    <property type="match status" value="1"/>
</dbReference>
<evidence type="ECO:0000259" key="17">
    <source>
        <dbReference type="PROSITE" id="PS50011"/>
    </source>
</evidence>
<evidence type="ECO:0008006" key="21">
    <source>
        <dbReference type="Google" id="ProtNLM"/>
    </source>
</evidence>
<keyword evidence="7 13" id="KW-0547">Nucleotide-binding</keyword>
<dbReference type="PROSITE" id="PS51473">
    <property type="entry name" value="GNK2"/>
    <property type="match status" value="2"/>
</dbReference>
<feature type="domain" description="Gnk2-homologous" evidence="18">
    <location>
        <begin position="133"/>
        <end position="235"/>
    </location>
</feature>
<evidence type="ECO:0000256" key="1">
    <source>
        <dbReference type="ARBA" id="ARBA00004167"/>
    </source>
</evidence>
<dbReference type="EMBL" id="JACGCM010000129">
    <property type="protein sequence ID" value="KAF6175997.1"/>
    <property type="molecule type" value="Genomic_DNA"/>
</dbReference>
<evidence type="ECO:0000256" key="9">
    <source>
        <dbReference type="ARBA" id="ARBA00022840"/>
    </source>
</evidence>
<dbReference type="Pfam" id="PF07714">
    <property type="entry name" value="PK_Tyr_Ser-Thr"/>
    <property type="match status" value="1"/>
</dbReference>
<evidence type="ECO:0000313" key="20">
    <source>
        <dbReference type="Proteomes" id="UP000541444"/>
    </source>
</evidence>
<gene>
    <name evidence="19" type="ORF">GIB67_032620</name>
</gene>
<dbReference type="AlphaFoldDB" id="A0A7J7P994"/>
<proteinExistence type="predicted"/>
<evidence type="ECO:0000256" key="6">
    <source>
        <dbReference type="ARBA" id="ARBA00022737"/>
    </source>
</evidence>
<keyword evidence="8" id="KW-0418">Kinase</keyword>
<dbReference type="InterPro" id="IPR017441">
    <property type="entry name" value="Protein_kinase_ATP_BS"/>
</dbReference>
<evidence type="ECO:0000256" key="5">
    <source>
        <dbReference type="ARBA" id="ARBA00022729"/>
    </source>
</evidence>
<feature type="compositionally biased region" description="Low complexity" evidence="14">
    <location>
        <begin position="262"/>
        <end position="273"/>
    </location>
</feature>
<accession>A0A7J7P994</accession>
<dbReference type="PANTHER" id="PTHR27002">
    <property type="entry name" value="RECEPTOR-LIKE SERINE/THREONINE-PROTEIN KINASE SD1-8"/>
    <property type="match status" value="1"/>
</dbReference>
<evidence type="ECO:0000256" key="14">
    <source>
        <dbReference type="SAM" id="MobiDB-lite"/>
    </source>
</evidence>
<dbReference type="SMART" id="SM00220">
    <property type="entry name" value="S_TKc"/>
    <property type="match status" value="1"/>
</dbReference>
<dbReference type="PROSITE" id="PS50011">
    <property type="entry name" value="PROTEIN_KINASE_DOM"/>
    <property type="match status" value="1"/>
</dbReference>
<reference evidence="19 20" key="1">
    <citation type="journal article" date="2020" name="IScience">
        <title>Genome Sequencing of the Endangered Kingdonia uniflora (Circaeasteraceae, Ranunculales) Reveals Potential Mechanisms of Evolutionary Specialization.</title>
        <authorList>
            <person name="Sun Y."/>
            <person name="Deng T."/>
            <person name="Zhang A."/>
            <person name="Moore M.J."/>
            <person name="Landis J.B."/>
            <person name="Lin N."/>
            <person name="Zhang H."/>
            <person name="Zhang X."/>
            <person name="Huang J."/>
            <person name="Zhang X."/>
            <person name="Sun H."/>
            <person name="Wang H."/>
        </authorList>
    </citation>
    <scope>NUCLEOTIDE SEQUENCE [LARGE SCALE GENOMIC DNA]</scope>
    <source>
        <strain evidence="19">TB1705</strain>
        <tissue evidence="19">Leaf</tissue>
    </source>
</reference>
<dbReference type="CDD" id="cd14066">
    <property type="entry name" value="STKc_IRAK"/>
    <property type="match status" value="1"/>
</dbReference>
<dbReference type="SUPFAM" id="SSF56112">
    <property type="entry name" value="Protein kinase-like (PK-like)"/>
    <property type="match status" value="1"/>
</dbReference>
<dbReference type="Pfam" id="PF01657">
    <property type="entry name" value="Stress-antifung"/>
    <property type="match status" value="2"/>
</dbReference>
<evidence type="ECO:0000256" key="16">
    <source>
        <dbReference type="SAM" id="SignalP"/>
    </source>
</evidence>
<evidence type="ECO:0000256" key="3">
    <source>
        <dbReference type="ARBA" id="ARBA00022679"/>
    </source>
</evidence>
<feature type="chain" id="PRO_5029791246" description="Cysteine-rich receptor-like protein kinase 10" evidence="16">
    <location>
        <begin position="24"/>
        <end position="650"/>
    </location>
</feature>
<keyword evidence="2" id="KW-0723">Serine/threonine-protein kinase</keyword>
<dbReference type="GO" id="GO:0005886">
    <property type="term" value="C:plasma membrane"/>
    <property type="evidence" value="ECO:0007669"/>
    <property type="project" value="TreeGrafter"/>
</dbReference>
<keyword evidence="9 13" id="KW-0067">ATP-binding</keyword>
<dbReference type="InterPro" id="IPR008271">
    <property type="entry name" value="Ser/Thr_kinase_AS"/>
</dbReference>
<dbReference type="PROSITE" id="PS00107">
    <property type="entry name" value="PROTEIN_KINASE_ATP"/>
    <property type="match status" value="1"/>
</dbReference>
<feature type="region of interest" description="Disordered" evidence="14">
    <location>
        <begin position="243"/>
        <end position="273"/>
    </location>
</feature>
<dbReference type="InterPro" id="IPR000719">
    <property type="entry name" value="Prot_kinase_dom"/>
</dbReference>
<dbReference type="PROSITE" id="PS00108">
    <property type="entry name" value="PROTEIN_KINASE_ST"/>
    <property type="match status" value="1"/>
</dbReference>
<feature type="signal peptide" evidence="16">
    <location>
        <begin position="1"/>
        <end position="23"/>
    </location>
</feature>
<protein>
    <recommendedName>
        <fullName evidence="21">Cysteine-rich receptor-like protein kinase 10</fullName>
    </recommendedName>
</protein>
<dbReference type="InterPro" id="IPR002902">
    <property type="entry name" value="GNK2"/>
</dbReference>
<feature type="domain" description="Gnk2-homologous" evidence="18">
    <location>
        <begin position="25"/>
        <end position="127"/>
    </location>
</feature>
<evidence type="ECO:0000256" key="11">
    <source>
        <dbReference type="ARBA" id="ARBA00023136"/>
    </source>
</evidence>
<keyword evidence="5 16" id="KW-0732">Signal</keyword>
<dbReference type="Gene3D" id="3.30.200.20">
    <property type="entry name" value="Phosphorylase Kinase, domain 1"/>
    <property type="match status" value="1"/>
</dbReference>
<name>A0A7J7P994_9MAGN</name>